<dbReference type="RefSeq" id="WP_263061269.1">
    <property type="nucleotide sequence ID" value="NZ_JAOUSE010000009.1"/>
</dbReference>
<gene>
    <name evidence="2" type="ORF">OEV82_05280</name>
</gene>
<dbReference type="PANTHER" id="PTHR36111">
    <property type="entry name" value="INNER MEMBRANE PROTEIN-RELATED"/>
    <property type="match status" value="1"/>
</dbReference>
<name>A0ABT2WEG1_9BACI</name>
<keyword evidence="1" id="KW-0812">Transmembrane</keyword>
<keyword evidence="3" id="KW-1185">Reference proteome</keyword>
<dbReference type="Proteomes" id="UP001208656">
    <property type="component" value="Unassembled WGS sequence"/>
</dbReference>
<dbReference type="PANTHER" id="PTHR36111:SF2">
    <property type="entry name" value="INNER MEMBRANE PROTEIN"/>
    <property type="match status" value="1"/>
</dbReference>
<reference evidence="2 3" key="1">
    <citation type="submission" date="2022-10" db="EMBL/GenBank/DDBJ databases">
        <title>Description of Fervidibacillus gen. nov. in the family Fervidibacillaceae fam. nov. with two species, Fervidibacillus albus sp. nov., and Fervidibacillus halotolerans sp. nov., isolated from tidal flat sediments.</title>
        <authorList>
            <person name="Kwon K.K."/>
            <person name="Yang S.-H."/>
        </authorList>
    </citation>
    <scope>NUCLEOTIDE SEQUENCE [LARGE SCALE GENOMIC DNA]</scope>
    <source>
        <strain evidence="2 3">DSM 23332</strain>
    </source>
</reference>
<sequence length="235" mass="25275">MVLTGTIVNALFIIFGSMIGIFFTNLSESMKTTVLKGIGLTVTLLGIQMGIQTNNLLAVIMSVVVGSLLGEWLKLDDKFKQTGKWLEAKIGYKAKGSIAQGFITATLIFVIGAMSIVGALDSGIRGDHQVLYTKAMIDGFTAIILTSTLGIGVMFSSIPVFLYQGTIALFATQINNFIPAHLLDLIVMELTATGGILIMGIGLNMLELTKIKVANMLPSILVITIVIPIFFFFNF</sequence>
<comment type="caution">
    <text evidence="2">The sequence shown here is derived from an EMBL/GenBank/DDBJ whole genome shotgun (WGS) entry which is preliminary data.</text>
</comment>
<keyword evidence="1" id="KW-1133">Transmembrane helix</keyword>
<feature type="transmembrane region" description="Helical" evidence="1">
    <location>
        <begin position="6"/>
        <end position="26"/>
    </location>
</feature>
<keyword evidence="1" id="KW-0472">Membrane</keyword>
<proteinExistence type="predicted"/>
<feature type="transmembrane region" description="Helical" evidence="1">
    <location>
        <begin position="140"/>
        <end position="162"/>
    </location>
</feature>
<evidence type="ECO:0000256" key="1">
    <source>
        <dbReference type="SAM" id="Phobius"/>
    </source>
</evidence>
<evidence type="ECO:0000313" key="2">
    <source>
        <dbReference type="EMBL" id="MCU9593862.1"/>
    </source>
</evidence>
<feature type="transmembrane region" description="Helical" evidence="1">
    <location>
        <begin position="96"/>
        <end position="120"/>
    </location>
</feature>
<feature type="transmembrane region" description="Helical" evidence="1">
    <location>
        <begin position="182"/>
        <end position="201"/>
    </location>
</feature>
<evidence type="ECO:0000313" key="3">
    <source>
        <dbReference type="Proteomes" id="UP001208656"/>
    </source>
</evidence>
<feature type="transmembrane region" description="Helical" evidence="1">
    <location>
        <begin position="57"/>
        <end position="75"/>
    </location>
</feature>
<accession>A0ABT2WEG1</accession>
<organism evidence="2 3">
    <name type="scientific">Pallidibacillus thermolactis</name>
    <dbReference type="NCBI Taxonomy" id="251051"/>
    <lineage>
        <taxon>Bacteria</taxon>
        <taxon>Bacillati</taxon>
        <taxon>Bacillota</taxon>
        <taxon>Bacilli</taxon>
        <taxon>Bacillales</taxon>
        <taxon>Bacillaceae</taxon>
        <taxon>Pallidibacillus</taxon>
    </lineage>
</organism>
<dbReference type="Pfam" id="PF04474">
    <property type="entry name" value="DUF554"/>
    <property type="match status" value="1"/>
</dbReference>
<dbReference type="InterPro" id="IPR007563">
    <property type="entry name" value="DUF554"/>
</dbReference>
<feature type="transmembrane region" description="Helical" evidence="1">
    <location>
        <begin position="213"/>
        <end position="233"/>
    </location>
</feature>
<dbReference type="EMBL" id="JAOUSE010000009">
    <property type="protein sequence ID" value="MCU9593862.1"/>
    <property type="molecule type" value="Genomic_DNA"/>
</dbReference>
<protein>
    <submittedName>
        <fullName evidence="2">DUF554 domain-containing protein</fullName>
    </submittedName>
</protein>